<feature type="domain" description="DNA mismatch repair proteins mutS family" evidence="9">
    <location>
        <begin position="828"/>
        <end position="844"/>
    </location>
</feature>
<keyword evidence="3" id="KW-0227">DNA damage</keyword>
<dbReference type="PROSITE" id="PS00486">
    <property type="entry name" value="DNA_MISMATCH_REPAIR_2"/>
    <property type="match status" value="1"/>
</dbReference>
<reference evidence="10 11" key="1">
    <citation type="submission" date="2016-03" db="EMBL/GenBank/DDBJ databases">
        <title>How can Kluyveromyces marxianus grow so fast - potential evolutionary course in Saccharomyces Complex revealed by comparative genomics.</title>
        <authorList>
            <person name="Mo W."/>
            <person name="Lu W."/>
            <person name="Yang X."/>
            <person name="Qi J."/>
            <person name="Lv H."/>
        </authorList>
    </citation>
    <scope>NUCLEOTIDE SEQUENCE [LARGE SCALE GENOMIC DNA]</scope>
    <source>
        <strain evidence="10 11">FIM1</strain>
    </source>
</reference>
<dbReference type="InterPro" id="IPR007695">
    <property type="entry name" value="DNA_mismatch_repair_MutS-lik_N"/>
</dbReference>
<dbReference type="InterPro" id="IPR007860">
    <property type="entry name" value="DNA_mmatch_repair_MutS_con_dom"/>
</dbReference>
<dbReference type="InterPro" id="IPR000432">
    <property type="entry name" value="DNA_mismatch_repair_MutS_C"/>
</dbReference>
<accession>A0ABX6EY97</accession>
<keyword evidence="5" id="KW-0238">DNA-binding</keyword>
<dbReference type="SUPFAM" id="SSF53150">
    <property type="entry name" value="DNA repair protein MutS, domain II"/>
    <property type="match status" value="1"/>
</dbReference>
<evidence type="ECO:0000313" key="11">
    <source>
        <dbReference type="Proteomes" id="UP000422736"/>
    </source>
</evidence>
<protein>
    <submittedName>
        <fullName evidence="10">DNA mismatch repair protein MSH1</fullName>
    </submittedName>
</protein>
<dbReference type="SUPFAM" id="SSF55271">
    <property type="entry name" value="DNA repair protein MutS, domain I"/>
    <property type="match status" value="1"/>
</dbReference>
<proteinExistence type="inferred from homology"/>
<dbReference type="Gene3D" id="3.30.420.110">
    <property type="entry name" value="MutS, connector domain"/>
    <property type="match status" value="1"/>
</dbReference>
<evidence type="ECO:0000256" key="1">
    <source>
        <dbReference type="ARBA" id="ARBA00006271"/>
    </source>
</evidence>
<dbReference type="InterPro" id="IPR017261">
    <property type="entry name" value="DNA_mismatch_repair_MutS/MSH"/>
</dbReference>
<dbReference type="InterPro" id="IPR027417">
    <property type="entry name" value="P-loop_NTPase"/>
</dbReference>
<dbReference type="InterPro" id="IPR016151">
    <property type="entry name" value="DNA_mismatch_repair_MutS_N"/>
</dbReference>
<evidence type="ECO:0000256" key="6">
    <source>
        <dbReference type="ARBA" id="ARBA00023204"/>
    </source>
</evidence>
<dbReference type="InterPro" id="IPR045076">
    <property type="entry name" value="MutS"/>
</dbReference>
<evidence type="ECO:0000256" key="5">
    <source>
        <dbReference type="ARBA" id="ARBA00023125"/>
    </source>
</evidence>
<gene>
    <name evidence="10" type="primary">MSH1</name>
    <name evidence="10" type="ORF">FIM1_4042</name>
</gene>
<evidence type="ECO:0000259" key="9">
    <source>
        <dbReference type="PROSITE" id="PS00486"/>
    </source>
</evidence>
<dbReference type="Gene3D" id="3.40.1170.10">
    <property type="entry name" value="DNA repair protein MutS, domain I"/>
    <property type="match status" value="1"/>
</dbReference>
<dbReference type="SMART" id="SM00533">
    <property type="entry name" value="MUTSd"/>
    <property type="match status" value="1"/>
</dbReference>
<dbReference type="Gene3D" id="1.10.1420.10">
    <property type="match status" value="1"/>
</dbReference>
<dbReference type="Pfam" id="PF05188">
    <property type="entry name" value="MutS_II"/>
    <property type="match status" value="1"/>
</dbReference>
<dbReference type="Pfam" id="PF01624">
    <property type="entry name" value="MutS_I"/>
    <property type="match status" value="1"/>
</dbReference>
<evidence type="ECO:0000256" key="4">
    <source>
        <dbReference type="ARBA" id="ARBA00022840"/>
    </source>
</evidence>
<evidence type="ECO:0000313" key="10">
    <source>
        <dbReference type="EMBL" id="QGN17310.1"/>
    </source>
</evidence>
<organism evidence="10 11">
    <name type="scientific">Kluyveromyces marxianus</name>
    <name type="common">Yeast</name>
    <name type="synonym">Candida kefyr</name>
    <dbReference type="NCBI Taxonomy" id="4911"/>
    <lineage>
        <taxon>Eukaryota</taxon>
        <taxon>Fungi</taxon>
        <taxon>Dikarya</taxon>
        <taxon>Ascomycota</taxon>
        <taxon>Saccharomycotina</taxon>
        <taxon>Saccharomycetes</taxon>
        <taxon>Saccharomycetales</taxon>
        <taxon>Saccharomycetaceae</taxon>
        <taxon>Kluyveromyces</taxon>
    </lineage>
</organism>
<dbReference type="PANTHER" id="PTHR11361">
    <property type="entry name" value="DNA MISMATCH REPAIR PROTEIN MUTS FAMILY MEMBER"/>
    <property type="match status" value="1"/>
</dbReference>
<dbReference type="SMART" id="SM00534">
    <property type="entry name" value="MUTSac"/>
    <property type="match status" value="1"/>
</dbReference>
<comment type="similarity">
    <text evidence="1">Belongs to the DNA mismatch repair MutS family.</text>
</comment>
<keyword evidence="7" id="KW-0175">Coiled coil</keyword>
<dbReference type="SUPFAM" id="SSF52540">
    <property type="entry name" value="P-loop containing nucleoside triphosphate hydrolases"/>
    <property type="match status" value="1"/>
</dbReference>
<name>A0ABX6EY97_KLUMA</name>
<dbReference type="Pfam" id="PF05192">
    <property type="entry name" value="MutS_III"/>
    <property type="match status" value="1"/>
</dbReference>
<keyword evidence="6" id="KW-0234">DNA repair</keyword>
<dbReference type="InterPro" id="IPR007696">
    <property type="entry name" value="DNA_mismatch_repair_MutS_core"/>
</dbReference>
<dbReference type="SUPFAM" id="SSF48334">
    <property type="entry name" value="DNA repair protein MutS, domain III"/>
    <property type="match status" value="1"/>
</dbReference>
<feature type="coiled-coil region" evidence="7">
    <location>
        <begin position="658"/>
        <end position="685"/>
    </location>
</feature>
<reference evidence="10 11" key="2">
    <citation type="submission" date="2019-11" db="EMBL/GenBank/DDBJ databases">
        <authorList>
            <person name="Lu H."/>
        </authorList>
    </citation>
    <scope>NUCLEOTIDE SEQUENCE [LARGE SCALE GENOMIC DNA]</scope>
    <source>
        <strain evidence="10 11">FIM1</strain>
    </source>
</reference>
<feature type="region of interest" description="Disordered" evidence="8">
    <location>
        <begin position="47"/>
        <end position="68"/>
    </location>
</feature>
<dbReference type="PANTHER" id="PTHR11361:SF34">
    <property type="entry name" value="DNA MISMATCH REPAIR PROTEIN MSH1, MITOCHONDRIAL"/>
    <property type="match status" value="1"/>
</dbReference>
<evidence type="ECO:0000256" key="2">
    <source>
        <dbReference type="ARBA" id="ARBA00022741"/>
    </source>
</evidence>
<dbReference type="EMBL" id="CP015059">
    <property type="protein sequence ID" value="QGN17310.1"/>
    <property type="molecule type" value="Genomic_DNA"/>
</dbReference>
<dbReference type="Pfam" id="PF00488">
    <property type="entry name" value="MutS_V"/>
    <property type="match status" value="1"/>
</dbReference>
<keyword evidence="11" id="KW-1185">Reference proteome</keyword>
<keyword evidence="2" id="KW-0547">Nucleotide-binding</keyword>
<dbReference type="InterPro" id="IPR036187">
    <property type="entry name" value="DNA_mismatch_repair_MutS_sf"/>
</dbReference>
<dbReference type="PIRSF" id="PIRSF037677">
    <property type="entry name" value="DNA_mis_repair_Msh6"/>
    <property type="match status" value="1"/>
</dbReference>
<dbReference type="Gene3D" id="3.40.50.300">
    <property type="entry name" value="P-loop containing nucleotide triphosphate hydrolases"/>
    <property type="match status" value="1"/>
</dbReference>
<dbReference type="Proteomes" id="UP000422736">
    <property type="component" value="Chromosome 6"/>
</dbReference>
<evidence type="ECO:0000256" key="7">
    <source>
        <dbReference type="SAM" id="Coils"/>
    </source>
</evidence>
<sequence>MLRRAAILLSGRQRPNLLRHYSTAKIPKVEKLSISLLNDAPIIETSSLPSETKRRTKKHDRGGMETKNSLPPALKYVRDVMDKYEGHVVITQIGSFYELYFEHATNYAPKLNITLTSKETTNGRVPFAGFPVNQLNRHLKVLVKKHGLSVAVCDQFKTKSSITNEGNLFSRRVTRIVTPGTFIDEACENFQENQFLLTIDFPENALKRSADLNTPVGLCWCDISTGEIFVQQSYLKDLASSITRIKPMEILLDEDLLQFDLTSGEWYSELIELKKYFVKYQKMPSKHRTIQSFEKLFANNYDDLGIVLSTFTQKEIAAFRNLLLYIEEHLPDMNTNLELPQKQLITDIMQIDSRTSVALELHSTMREHHKKGSLLSTIRRTVTTSGTRLLTQWLSAPSMDIKEIKKRQALVEFFKNNISSTDILIRYLKETSDMSRILQRFSFGRGDSLELIQLSKSLQKCNEIATFLQQNMEHSSKTTEKVIQNISKELIFKDSIVDKVLSAINEDSLIKQRNDKYEEGSTKNIQADVEESEKPVEDETWILLPNASKKLQKYHTNYRELLKEKDKLLDWYKEWFTTRFKLKNVNLKQKNSGEFCIHISGGPANLAELDKYVDEQNQKLGVGEKFHIIQRSKQTRWITHDKWESLSQQIEAIYLLIKTEEERTIKRFQKEYIDLSSQIRRLSQTLDYIDVLSSFAKLAIEQRLVQPKITQGTDLDIKNGRHLVVESGMAQSSLESFTPNDCRISSGELWVITGPNMGGKSTFLRQNAIIVILAQIGSYVPCESAVIGLVDKIFSRVGSADDLYNEMSTFMVEMIETSYILKGASERSLAILDEIGRGTSRTEGVAVAYATLKYLVEKNKCRALFATHFGSELSDTIKKTVDSKFIDSVSFYKTGIIGDDTNFFYDHKLKPGVCYISDAVKVAKLAGFPKEALEIASEVLKQS</sequence>
<evidence type="ECO:0000256" key="3">
    <source>
        <dbReference type="ARBA" id="ARBA00022763"/>
    </source>
</evidence>
<keyword evidence="4" id="KW-0067">ATP-binding</keyword>
<evidence type="ECO:0000256" key="8">
    <source>
        <dbReference type="SAM" id="MobiDB-lite"/>
    </source>
</evidence>
<dbReference type="InterPro" id="IPR036678">
    <property type="entry name" value="MutS_con_dom_sf"/>
</dbReference>